<dbReference type="Pfam" id="PF08281">
    <property type="entry name" value="Sigma70_r4_2"/>
    <property type="match status" value="1"/>
</dbReference>
<evidence type="ECO:0000256" key="1">
    <source>
        <dbReference type="ARBA" id="ARBA00010641"/>
    </source>
</evidence>
<dbReference type="Gene3D" id="1.10.10.10">
    <property type="entry name" value="Winged helix-like DNA-binding domain superfamily/Winged helix DNA-binding domain"/>
    <property type="match status" value="1"/>
</dbReference>
<dbReference type="InterPro" id="IPR007627">
    <property type="entry name" value="RNA_pol_sigma70_r2"/>
</dbReference>
<keyword evidence="10" id="KW-1185">Reference proteome</keyword>
<keyword evidence="2 6" id="KW-0805">Transcription regulation</keyword>
<keyword evidence="5 6" id="KW-0804">Transcription</keyword>
<dbReference type="EMBL" id="BAABHB010000002">
    <property type="protein sequence ID" value="GAA4398961.1"/>
    <property type="molecule type" value="Genomic_DNA"/>
</dbReference>
<dbReference type="SUPFAM" id="SSF88946">
    <property type="entry name" value="Sigma2 domain of RNA polymerase sigma factors"/>
    <property type="match status" value="1"/>
</dbReference>
<evidence type="ECO:0000256" key="4">
    <source>
        <dbReference type="ARBA" id="ARBA00023125"/>
    </source>
</evidence>
<dbReference type="PROSITE" id="PS01063">
    <property type="entry name" value="SIGMA70_ECF"/>
    <property type="match status" value="1"/>
</dbReference>
<dbReference type="Pfam" id="PF04542">
    <property type="entry name" value="Sigma70_r2"/>
    <property type="match status" value="1"/>
</dbReference>
<evidence type="ECO:0000313" key="9">
    <source>
        <dbReference type="EMBL" id="GAA4398961.1"/>
    </source>
</evidence>
<dbReference type="InterPro" id="IPR013249">
    <property type="entry name" value="RNA_pol_sigma70_r4_t2"/>
</dbReference>
<keyword evidence="3 6" id="KW-0731">Sigma factor</keyword>
<proteinExistence type="inferred from homology"/>
<evidence type="ECO:0000256" key="3">
    <source>
        <dbReference type="ARBA" id="ARBA00023082"/>
    </source>
</evidence>
<dbReference type="InterPro" id="IPR000838">
    <property type="entry name" value="RNA_pol_sigma70_ECF_CS"/>
</dbReference>
<sequence length="192" mass="22118">MQESDLIAALQAGSEPAFRTLVESFQDRVYNMALVIVQQAEEAEDVTQEVFIEVYQTIDRFRGESRLSTWIYRITTSKALEHHRRRKAKKRFAFITSLFGADNEVLHEPPDFIHPGVSLENSEQMKLLFGAIDKLPATQKVAFTLHYLNQASYQEVAEIMQNTVSAVESLLHRAKQNLRKQLNAYYTELKKP</sequence>
<dbReference type="RefSeq" id="WP_345264597.1">
    <property type="nucleotide sequence ID" value="NZ_BAABHB010000002.1"/>
</dbReference>
<comment type="caution">
    <text evidence="9">The sequence shown here is derived from an EMBL/GenBank/DDBJ whole genome shotgun (WGS) entry which is preliminary data.</text>
</comment>
<dbReference type="InterPro" id="IPR039425">
    <property type="entry name" value="RNA_pol_sigma-70-like"/>
</dbReference>
<dbReference type="PANTHER" id="PTHR43133:SF8">
    <property type="entry name" value="RNA POLYMERASE SIGMA FACTOR HI_1459-RELATED"/>
    <property type="match status" value="1"/>
</dbReference>
<dbReference type="Gene3D" id="1.10.1740.10">
    <property type="match status" value="1"/>
</dbReference>
<feature type="domain" description="RNA polymerase sigma-70 region 2" evidence="7">
    <location>
        <begin position="21"/>
        <end position="87"/>
    </location>
</feature>
<dbReference type="InterPro" id="IPR013325">
    <property type="entry name" value="RNA_pol_sigma_r2"/>
</dbReference>
<dbReference type="CDD" id="cd06171">
    <property type="entry name" value="Sigma70_r4"/>
    <property type="match status" value="1"/>
</dbReference>
<gene>
    <name evidence="9" type="ORF">GCM10023187_10160</name>
</gene>
<dbReference type="PANTHER" id="PTHR43133">
    <property type="entry name" value="RNA POLYMERASE ECF-TYPE SIGMA FACTO"/>
    <property type="match status" value="1"/>
</dbReference>
<protein>
    <recommendedName>
        <fullName evidence="6">RNA polymerase sigma factor</fullName>
    </recommendedName>
</protein>
<organism evidence="9 10">
    <name type="scientific">Nibrella viscosa</name>
    <dbReference type="NCBI Taxonomy" id="1084524"/>
    <lineage>
        <taxon>Bacteria</taxon>
        <taxon>Pseudomonadati</taxon>
        <taxon>Bacteroidota</taxon>
        <taxon>Cytophagia</taxon>
        <taxon>Cytophagales</taxon>
        <taxon>Spirosomataceae</taxon>
        <taxon>Nibrella</taxon>
    </lineage>
</organism>
<evidence type="ECO:0000256" key="5">
    <source>
        <dbReference type="ARBA" id="ARBA00023163"/>
    </source>
</evidence>
<accession>A0ABP8K129</accession>
<evidence type="ECO:0000259" key="7">
    <source>
        <dbReference type="Pfam" id="PF04542"/>
    </source>
</evidence>
<evidence type="ECO:0000313" key="10">
    <source>
        <dbReference type="Proteomes" id="UP001500936"/>
    </source>
</evidence>
<dbReference type="NCBIfam" id="TIGR02937">
    <property type="entry name" value="sigma70-ECF"/>
    <property type="match status" value="1"/>
</dbReference>
<name>A0ABP8K129_9BACT</name>
<evidence type="ECO:0000256" key="2">
    <source>
        <dbReference type="ARBA" id="ARBA00023015"/>
    </source>
</evidence>
<dbReference type="InterPro" id="IPR036388">
    <property type="entry name" value="WH-like_DNA-bd_sf"/>
</dbReference>
<dbReference type="InterPro" id="IPR013324">
    <property type="entry name" value="RNA_pol_sigma_r3/r4-like"/>
</dbReference>
<dbReference type="SUPFAM" id="SSF88659">
    <property type="entry name" value="Sigma3 and sigma4 domains of RNA polymerase sigma factors"/>
    <property type="match status" value="1"/>
</dbReference>
<comment type="similarity">
    <text evidence="1 6">Belongs to the sigma-70 factor family. ECF subfamily.</text>
</comment>
<feature type="domain" description="RNA polymerase sigma factor 70 region 4 type 2" evidence="8">
    <location>
        <begin position="131"/>
        <end position="178"/>
    </location>
</feature>
<dbReference type="Proteomes" id="UP001500936">
    <property type="component" value="Unassembled WGS sequence"/>
</dbReference>
<evidence type="ECO:0000256" key="6">
    <source>
        <dbReference type="RuleBase" id="RU000716"/>
    </source>
</evidence>
<dbReference type="InterPro" id="IPR014284">
    <property type="entry name" value="RNA_pol_sigma-70_dom"/>
</dbReference>
<evidence type="ECO:0000259" key="8">
    <source>
        <dbReference type="Pfam" id="PF08281"/>
    </source>
</evidence>
<keyword evidence="4 6" id="KW-0238">DNA-binding</keyword>
<reference evidence="10" key="1">
    <citation type="journal article" date="2019" name="Int. J. Syst. Evol. Microbiol.">
        <title>The Global Catalogue of Microorganisms (GCM) 10K type strain sequencing project: providing services to taxonomists for standard genome sequencing and annotation.</title>
        <authorList>
            <consortium name="The Broad Institute Genomics Platform"/>
            <consortium name="The Broad Institute Genome Sequencing Center for Infectious Disease"/>
            <person name="Wu L."/>
            <person name="Ma J."/>
        </authorList>
    </citation>
    <scope>NUCLEOTIDE SEQUENCE [LARGE SCALE GENOMIC DNA]</scope>
    <source>
        <strain evidence="10">JCM 17925</strain>
    </source>
</reference>